<reference evidence="5" key="1">
    <citation type="journal article" date="2014" name="Int. J. Syst. Evol. Microbiol.">
        <title>Complete genome sequence of Corynebacterium casei LMG S-19264T (=DSM 44701T), isolated from a smear-ripened cheese.</title>
        <authorList>
            <consortium name="US DOE Joint Genome Institute (JGI-PGF)"/>
            <person name="Walter F."/>
            <person name="Albersmeier A."/>
            <person name="Kalinowski J."/>
            <person name="Ruckert C."/>
        </authorList>
    </citation>
    <scope>NUCLEOTIDE SEQUENCE</scope>
    <source>
        <strain evidence="5">NBRC 108769</strain>
    </source>
</reference>
<dbReference type="GO" id="GO:0016020">
    <property type="term" value="C:membrane"/>
    <property type="evidence" value="ECO:0007669"/>
    <property type="project" value="GOC"/>
</dbReference>
<dbReference type="Pfam" id="PF00535">
    <property type="entry name" value="Glycos_transf_2"/>
    <property type="match status" value="1"/>
</dbReference>
<dbReference type="InterPro" id="IPR001173">
    <property type="entry name" value="Glyco_trans_2-like"/>
</dbReference>
<evidence type="ECO:0000313" key="5">
    <source>
        <dbReference type="EMBL" id="GLR15777.1"/>
    </source>
</evidence>
<protein>
    <submittedName>
        <fullName evidence="5">Dolichol-phosphate mannosyltransferase</fullName>
    </submittedName>
</protein>
<evidence type="ECO:0000256" key="2">
    <source>
        <dbReference type="ARBA" id="ARBA00022676"/>
    </source>
</evidence>
<dbReference type="SUPFAM" id="SSF53448">
    <property type="entry name" value="Nucleotide-diphospho-sugar transferases"/>
    <property type="match status" value="1"/>
</dbReference>
<dbReference type="InterPro" id="IPR039528">
    <property type="entry name" value="DPM1-like"/>
</dbReference>
<reference evidence="5" key="2">
    <citation type="submission" date="2023-01" db="EMBL/GenBank/DDBJ databases">
        <title>Draft genome sequence of Portibacter lacus strain NBRC 108769.</title>
        <authorList>
            <person name="Sun Q."/>
            <person name="Mori K."/>
        </authorList>
    </citation>
    <scope>NUCLEOTIDE SEQUENCE</scope>
    <source>
        <strain evidence="5">NBRC 108769</strain>
    </source>
</reference>
<keyword evidence="6" id="KW-1185">Reference proteome</keyword>
<evidence type="ECO:0000256" key="3">
    <source>
        <dbReference type="ARBA" id="ARBA00022679"/>
    </source>
</evidence>
<dbReference type="PANTHER" id="PTHR43398:SF1">
    <property type="entry name" value="DOLICHOL-PHOSPHATE MANNOSYLTRANSFERASE SUBUNIT 1"/>
    <property type="match status" value="1"/>
</dbReference>
<dbReference type="FunFam" id="3.90.550.10:FF:000122">
    <property type="entry name" value="Dolichol-phosphate mannosyltransferase subunit 1"/>
    <property type="match status" value="1"/>
</dbReference>
<dbReference type="AlphaFoldDB" id="A0AA37WDD1"/>
<dbReference type="GO" id="GO:0009247">
    <property type="term" value="P:glycolipid biosynthetic process"/>
    <property type="evidence" value="ECO:0007669"/>
    <property type="project" value="TreeGrafter"/>
</dbReference>
<dbReference type="EMBL" id="BSOH01000001">
    <property type="protein sequence ID" value="GLR15777.1"/>
    <property type="molecule type" value="Genomic_DNA"/>
</dbReference>
<dbReference type="PANTHER" id="PTHR43398">
    <property type="entry name" value="DOLICHOL-PHOSPHATE MANNOSYLTRANSFERASE SUBUNIT 1"/>
    <property type="match status" value="1"/>
</dbReference>
<gene>
    <name evidence="5" type="ORF">GCM10007940_03920</name>
</gene>
<organism evidence="5 6">
    <name type="scientific">Portibacter lacus</name>
    <dbReference type="NCBI Taxonomy" id="1099794"/>
    <lineage>
        <taxon>Bacteria</taxon>
        <taxon>Pseudomonadati</taxon>
        <taxon>Bacteroidota</taxon>
        <taxon>Saprospiria</taxon>
        <taxon>Saprospirales</taxon>
        <taxon>Haliscomenobacteraceae</taxon>
        <taxon>Portibacter</taxon>
    </lineage>
</organism>
<accession>A0AA37WDD1</accession>
<proteinExistence type="inferred from homology"/>
<evidence type="ECO:0000313" key="6">
    <source>
        <dbReference type="Proteomes" id="UP001156666"/>
    </source>
</evidence>
<sequence>MISAVLEVGQDYDVLIVDDGSPDGTAAIVKERQQAFPDRIHLIERTGKLGLGTAYIAGFKYGIKHGYDFLFEMDADFSHNPKDLPRLLAPLENGFDFSIGSRYVKGGATKNWPLDREILSRGASLYVRMITWMPIKDPTAGFICYKREVLETIDLDKIKFVGYAFQIEMKFSARSLGFKSIEVPITFADRIEGTSKMSNGIISEAIWGVLKMKIKSFTNSYRSTDS</sequence>
<keyword evidence="2 5" id="KW-0328">Glycosyltransferase</keyword>
<dbReference type="Gene3D" id="3.90.550.10">
    <property type="entry name" value="Spore Coat Polysaccharide Biosynthesis Protein SpsA, Chain A"/>
    <property type="match status" value="1"/>
</dbReference>
<dbReference type="Proteomes" id="UP001156666">
    <property type="component" value="Unassembled WGS sequence"/>
</dbReference>
<dbReference type="GO" id="GO:0004582">
    <property type="term" value="F:dolichyl-phosphate beta-D-mannosyltransferase activity"/>
    <property type="evidence" value="ECO:0007669"/>
    <property type="project" value="InterPro"/>
</dbReference>
<comment type="similarity">
    <text evidence="1">Belongs to the glycosyltransferase 2 family.</text>
</comment>
<evidence type="ECO:0000259" key="4">
    <source>
        <dbReference type="Pfam" id="PF00535"/>
    </source>
</evidence>
<feature type="domain" description="Glycosyltransferase 2-like" evidence="4">
    <location>
        <begin position="3"/>
        <end position="153"/>
    </location>
</feature>
<keyword evidence="3" id="KW-0808">Transferase</keyword>
<comment type="caution">
    <text evidence="5">The sequence shown here is derived from an EMBL/GenBank/DDBJ whole genome shotgun (WGS) entry which is preliminary data.</text>
</comment>
<evidence type="ECO:0000256" key="1">
    <source>
        <dbReference type="ARBA" id="ARBA00006739"/>
    </source>
</evidence>
<dbReference type="InterPro" id="IPR029044">
    <property type="entry name" value="Nucleotide-diphossugar_trans"/>
</dbReference>
<dbReference type="CDD" id="cd06442">
    <property type="entry name" value="DPM1_like"/>
    <property type="match status" value="1"/>
</dbReference>
<name>A0AA37WDD1_9BACT</name>